<dbReference type="GO" id="GO:0016757">
    <property type="term" value="F:glycosyltransferase activity"/>
    <property type="evidence" value="ECO:0007669"/>
    <property type="project" value="InterPro"/>
</dbReference>
<evidence type="ECO:0000313" key="5">
    <source>
        <dbReference type="Proteomes" id="UP000054498"/>
    </source>
</evidence>
<dbReference type="GO" id="GO:0080147">
    <property type="term" value="P:root hair cell development"/>
    <property type="evidence" value="ECO:0007669"/>
    <property type="project" value="InterPro"/>
</dbReference>
<dbReference type="RefSeq" id="XP_013896440.1">
    <property type="nucleotide sequence ID" value="XM_014040986.1"/>
</dbReference>
<gene>
    <name evidence="4" type="ORF">MNEG_10541</name>
</gene>
<evidence type="ECO:0000313" key="4">
    <source>
        <dbReference type="EMBL" id="KIY97420.1"/>
    </source>
</evidence>
<keyword evidence="1" id="KW-0175">Coiled coil</keyword>
<dbReference type="InterPro" id="IPR005069">
    <property type="entry name" value="Nucl-diP-sugar_transferase"/>
</dbReference>
<organism evidence="4 5">
    <name type="scientific">Monoraphidium neglectum</name>
    <dbReference type="NCBI Taxonomy" id="145388"/>
    <lineage>
        <taxon>Eukaryota</taxon>
        <taxon>Viridiplantae</taxon>
        <taxon>Chlorophyta</taxon>
        <taxon>core chlorophytes</taxon>
        <taxon>Chlorophyceae</taxon>
        <taxon>CS clade</taxon>
        <taxon>Sphaeropleales</taxon>
        <taxon>Selenastraceae</taxon>
        <taxon>Monoraphidium</taxon>
    </lineage>
</organism>
<evidence type="ECO:0000256" key="1">
    <source>
        <dbReference type="SAM" id="Coils"/>
    </source>
</evidence>
<proteinExistence type="predicted"/>
<evidence type="ECO:0000259" key="3">
    <source>
        <dbReference type="Pfam" id="PF03407"/>
    </source>
</evidence>
<feature type="coiled-coil region" evidence="1">
    <location>
        <begin position="45"/>
        <end position="97"/>
    </location>
</feature>
<dbReference type="STRING" id="145388.A0A0D2MS86"/>
<dbReference type="PANTHER" id="PTHR46581:SF3">
    <property type="entry name" value="ARABINOSYLTRANSFERASE RRA3"/>
    <property type="match status" value="1"/>
</dbReference>
<dbReference type="KEGG" id="mng:MNEG_10541"/>
<feature type="compositionally biased region" description="Polar residues" evidence="2">
    <location>
        <begin position="7"/>
        <end position="20"/>
    </location>
</feature>
<dbReference type="OrthoDB" id="540503at2759"/>
<feature type="domain" description="Nucleotide-diphospho-sugar transferase" evidence="3">
    <location>
        <begin position="179"/>
        <end position="337"/>
    </location>
</feature>
<name>A0A0D2MS86_9CHLO</name>
<accession>A0A0D2MS86</accession>
<dbReference type="AlphaFoldDB" id="A0A0D2MS86"/>
<sequence>MDRPRSQSHLSDVTVLADSTSRAHQECRGREAAIAADLAVRSEQGRAAERRAAAAEAARAQLEADAAAERARLEAEAARLRARLAAAEEREKATEDALGAEHARRMWLETESVKVGLLRHTARGPGSDEEAARQHGELALLLKQLVHNGDVLLAVCDRGVTYPHDFLTPWVHQVRRLGLANILVLTGDSVVLGKAKALGVDALLTSPKAAHDAPPDARGLVTKWASVELLLSLGHSVLYSDVDVALLGDPFTLLRRDCDLEAMSDAADERSAYGTAEPTQSAAEAAGGSARRRFVVAGLSPGLFYMRPTQAAIDLAASMVRGLQAGRETEATLLTRAALAPAHAETSRDTRVRLLPFGPVLAGRAVFALPAHPEAPAPASRRGRDKRDAAHEEDGEEAALLSPRGDLLRRHGTVAVHVGGGAPAGERLLRLEAFAAYGLGRPRALEALPADSGGAGLGPAAARALKKAPAAAAVAVEGRAWANTLW</sequence>
<keyword evidence="5" id="KW-1185">Reference proteome</keyword>
<feature type="region of interest" description="Disordered" evidence="2">
    <location>
        <begin position="1"/>
        <end position="22"/>
    </location>
</feature>
<dbReference type="EMBL" id="KK102579">
    <property type="protein sequence ID" value="KIY97420.1"/>
    <property type="molecule type" value="Genomic_DNA"/>
</dbReference>
<evidence type="ECO:0000256" key="2">
    <source>
        <dbReference type="SAM" id="MobiDB-lite"/>
    </source>
</evidence>
<dbReference type="GeneID" id="25727714"/>
<feature type="region of interest" description="Disordered" evidence="2">
    <location>
        <begin position="372"/>
        <end position="398"/>
    </location>
</feature>
<protein>
    <recommendedName>
        <fullName evidence="3">Nucleotide-diphospho-sugar transferase domain-containing protein</fullName>
    </recommendedName>
</protein>
<dbReference type="Proteomes" id="UP000054498">
    <property type="component" value="Unassembled WGS sequence"/>
</dbReference>
<reference evidence="4 5" key="1">
    <citation type="journal article" date="2013" name="BMC Genomics">
        <title>Reconstruction of the lipid metabolism for the microalga Monoraphidium neglectum from its genome sequence reveals characteristics suitable for biofuel production.</title>
        <authorList>
            <person name="Bogen C."/>
            <person name="Al-Dilaimi A."/>
            <person name="Albersmeier A."/>
            <person name="Wichmann J."/>
            <person name="Grundmann M."/>
            <person name="Rupp O."/>
            <person name="Lauersen K.J."/>
            <person name="Blifernez-Klassen O."/>
            <person name="Kalinowski J."/>
            <person name="Goesmann A."/>
            <person name="Mussgnug J.H."/>
            <person name="Kruse O."/>
        </authorList>
    </citation>
    <scope>NUCLEOTIDE SEQUENCE [LARGE SCALE GENOMIC DNA]</scope>
    <source>
        <strain evidence="4 5">SAG 48.87</strain>
    </source>
</reference>
<dbReference type="InterPro" id="IPR044290">
    <property type="entry name" value="RRA1/2/3"/>
</dbReference>
<dbReference type="Pfam" id="PF03407">
    <property type="entry name" value="Nucleotid_trans"/>
    <property type="match status" value="1"/>
</dbReference>
<dbReference type="PANTHER" id="PTHR46581">
    <property type="entry name" value="ARABINOSYLTRANSFERASE RRA3"/>
    <property type="match status" value="1"/>
</dbReference>